<dbReference type="GO" id="GO:0003824">
    <property type="term" value="F:catalytic activity"/>
    <property type="evidence" value="ECO:0007669"/>
    <property type="project" value="UniProtKB-ARBA"/>
</dbReference>
<dbReference type="InterPro" id="IPR025157">
    <property type="entry name" value="Hemagglutinin_rpt"/>
</dbReference>
<dbReference type="Proteomes" id="UP000004633">
    <property type="component" value="Unassembled WGS sequence"/>
</dbReference>
<name>E7N0Z8_9FIRM</name>
<dbReference type="SMART" id="SM00912">
    <property type="entry name" value="Haemagg_act"/>
    <property type="match status" value="1"/>
</dbReference>
<gene>
    <name evidence="4" type="ORF">HMPREF9555_00649</name>
</gene>
<evidence type="ECO:0000256" key="1">
    <source>
        <dbReference type="SAM" id="Coils"/>
    </source>
</evidence>
<dbReference type="STRING" id="749551.HMPREF9555_00649"/>
<dbReference type="Pfam" id="PF05860">
    <property type="entry name" value="TPS"/>
    <property type="match status" value="1"/>
</dbReference>
<feature type="coiled-coil region" evidence="1">
    <location>
        <begin position="336"/>
        <end position="390"/>
    </location>
</feature>
<evidence type="ECO:0000313" key="5">
    <source>
        <dbReference type="Proteomes" id="UP000004633"/>
    </source>
</evidence>
<organism evidence="4 5">
    <name type="scientific">Selenomonas artemidis F0399</name>
    <dbReference type="NCBI Taxonomy" id="749551"/>
    <lineage>
        <taxon>Bacteria</taxon>
        <taxon>Bacillati</taxon>
        <taxon>Bacillota</taxon>
        <taxon>Negativicutes</taxon>
        <taxon>Selenomonadales</taxon>
        <taxon>Selenomonadaceae</taxon>
        <taxon>Selenomonas</taxon>
    </lineage>
</organism>
<proteinExistence type="predicted"/>
<protein>
    <submittedName>
        <fullName evidence="4">Filamentous hemeagglutinin family domain protein</fullName>
    </submittedName>
</protein>
<keyword evidence="5" id="KW-1185">Reference proteome</keyword>
<accession>E7N0Z8</accession>
<feature type="signal peptide" evidence="2">
    <location>
        <begin position="1"/>
        <end position="28"/>
    </location>
</feature>
<keyword evidence="1" id="KW-0175">Coiled coil</keyword>
<dbReference type="HOGENOM" id="CLU_000043_6_0_9"/>
<keyword evidence="2" id="KW-0732">Signal</keyword>
<evidence type="ECO:0000256" key="2">
    <source>
        <dbReference type="SAM" id="SignalP"/>
    </source>
</evidence>
<dbReference type="NCBIfam" id="TIGR01901">
    <property type="entry name" value="adhes_NPXG"/>
    <property type="match status" value="1"/>
</dbReference>
<feature type="chain" id="PRO_5003221936" evidence="2">
    <location>
        <begin position="29"/>
        <end position="1371"/>
    </location>
</feature>
<feature type="non-terminal residue" evidence="4">
    <location>
        <position position="1371"/>
    </location>
</feature>
<evidence type="ECO:0000259" key="3">
    <source>
        <dbReference type="SMART" id="SM00912"/>
    </source>
</evidence>
<dbReference type="InterPro" id="IPR010069">
    <property type="entry name" value="CdiA_FHA1_rpt"/>
</dbReference>
<dbReference type="EMBL" id="AECV01000008">
    <property type="protein sequence ID" value="EFW30107.1"/>
    <property type="molecule type" value="Genomic_DNA"/>
</dbReference>
<dbReference type="InterPro" id="IPR008638">
    <property type="entry name" value="FhaB/CdiA-like_TPS"/>
</dbReference>
<dbReference type="InterPro" id="IPR012334">
    <property type="entry name" value="Pectin_lyas_fold"/>
</dbReference>
<evidence type="ECO:0000313" key="4">
    <source>
        <dbReference type="EMBL" id="EFW30107.1"/>
    </source>
</evidence>
<dbReference type="NCBIfam" id="TIGR01731">
    <property type="entry name" value="fil_hemag_20aa"/>
    <property type="match status" value="2"/>
</dbReference>
<dbReference type="InterPro" id="IPR008619">
    <property type="entry name" value="Filamentous_hemagglutn_rpt"/>
</dbReference>
<dbReference type="InterPro" id="IPR011050">
    <property type="entry name" value="Pectin_lyase_fold/virulence"/>
</dbReference>
<feature type="domain" description="Filamentous haemagglutinin FhaB/tRNA nuclease CdiA-like TPS" evidence="3">
    <location>
        <begin position="48"/>
        <end position="168"/>
    </location>
</feature>
<dbReference type="SUPFAM" id="SSF51126">
    <property type="entry name" value="Pectin lyase-like"/>
    <property type="match status" value="1"/>
</dbReference>
<dbReference type="Pfam" id="PF13332">
    <property type="entry name" value="Fil_haemagg_2"/>
    <property type="match status" value="3"/>
</dbReference>
<dbReference type="Pfam" id="PF05594">
    <property type="entry name" value="Fil_haemagg"/>
    <property type="match status" value="4"/>
</dbReference>
<sequence>MICRKTLAKRIAAYLTLGMFTFQQISFAAAVPDEAAPEERRPIVTSADNGIPVVNIAATNGAGVSINEYSELSIDPAGLILNNGYTISRTELAGWIDRNPNLAYGPAQIIVNQVTGAGITNMNGFLEVAGGRADVVVANENGIRVNGGGFINTDRAVLTTGRPEFGRDGSLDRIRVTEGAVSFEGKGIDARGANSLEVLTRAERINADIFANHTTHIGGANDISYGSLTAAPIEGTGETPTVTLDVAAVGGMYANKIRLVGTEKGLGVNMGGKLVASEAAAIDADGTLHVTGLINSGGSTAGTAEKIQLDEGGRIYGNDISIKADTLVNQRNEAPEQNLQKEVRLLKEKSEALDAVVRQDVTQLRGVRAQRKYQLDIKEATAAYEQQRERTEAARTVLANHEASAVAARRNLSVEAGTIKNSADSILYSGSDMTLNAKDTVVNSGGRIESGGNMHITAPTVRNENSAFSVQRVVSPLRSNPLRIRIDEPGNPEQGQTFDAGEFDKLYNGYGAYHRGNPDKFQLCTFIHTQTQTSENALRMTNAGVIESGGNLTVAGSLVNDNSQVVAGKHLSITGATDNIAAETDRRTVTFGYTRASYTDRRNRIHKGHVRKYRSAVFMTPQAEDDRPHSLGIAALGDQEDVTLATHRNVNGFLDPFSIDKTAQEHLRLGDGITTLKDPGALFRLHPEPGAKYLIETDPAFTDKKRFLSSDYMLEQLKWDPDKIQKRLGDGFYERRLIIDQILQRTGTIPGGDEDADAAIKALMDAGIAAAKDLQLAPGIALSKEQIAKLKSDIIWIEEQEVEVGGIREKVLVPHVYFTSTKGLTLSPDGSIISARSIDIQTQEDVHNAGLILGKDDLRVDAKNFANEGDIYAGTAVVKTSGDIRQNGSITAERKAELTAGGSISSENNIEHFAHQDVVRRMADISVTGDDGTLTLDAQKDIDLKGATLSAGGKNAAVIVNAGENIHLTTDTLSADKDMTQSGDNYLRTKRSTELGTTIKAGSDVSLHAGENIEARAAYIRSDEGNVTLNAGNDISLTAGREISDDAYGIKYKSQGLLSSTTTTVRSRRESDHAVGTTISGKNVDIAADNDIELRAANIAADENAAVRAKGTVSLTPEAQRDITENFKSVKKSGIMGQGFGVFIGTKKTTDTYEGDALTRQGTTIAATGSISISADQDAHLTNAALYAGKDASITAAGVKLDGKDNIIKEKYTHEVSQSGLSISLGGAVMDTYNDIARPVRRIGAVRDDRLRGLYAWEIGRKLYDLTKKPADGIARYKELLKGKNAFGLNIGLGSSHASSTTEILSHENTGSKIEAGTDLSLRAHENDISMTGGTLQGKNVTLEAKNNIDLHAAENTTHTVTKERSSSAGV</sequence>
<dbReference type="Gene3D" id="2.160.20.10">
    <property type="entry name" value="Single-stranded right-handed beta-helix, Pectin lyase-like"/>
    <property type="match status" value="1"/>
</dbReference>
<reference evidence="4 5" key="1">
    <citation type="submission" date="2010-08" db="EMBL/GenBank/DDBJ databases">
        <authorList>
            <person name="Weinstock G."/>
            <person name="Sodergren E."/>
            <person name="Clifton S."/>
            <person name="Fulton L."/>
            <person name="Fulton B."/>
            <person name="Courtney L."/>
            <person name="Fronick C."/>
            <person name="Harrison M."/>
            <person name="Strong C."/>
            <person name="Farmer C."/>
            <person name="Delahaunty K."/>
            <person name="Markovic C."/>
            <person name="Hall O."/>
            <person name="Minx P."/>
            <person name="Tomlinson C."/>
            <person name="Mitreva M."/>
            <person name="Hou S."/>
            <person name="Chen J."/>
            <person name="Wollam A."/>
            <person name="Pepin K.H."/>
            <person name="Johnson M."/>
            <person name="Bhonagiri V."/>
            <person name="Zhang X."/>
            <person name="Suruliraj S."/>
            <person name="Warren W."/>
            <person name="Chinwalla A."/>
            <person name="Mardis E.R."/>
            <person name="Wilson R.K."/>
        </authorList>
    </citation>
    <scope>NUCLEOTIDE SEQUENCE [LARGE SCALE GENOMIC DNA]</scope>
    <source>
        <strain evidence="4 5">F0399</strain>
    </source>
</reference>
<dbReference type="RefSeq" id="WP_009349327.1">
    <property type="nucleotide sequence ID" value="NZ_GL638132.1"/>
</dbReference>
<comment type="caution">
    <text evidence="4">The sequence shown here is derived from an EMBL/GenBank/DDBJ whole genome shotgun (WGS) entry which is preliminary data.</text>
</comment>